<dbReference type="Pfam" id="PF00472">
    <property type="entry name" value="RF-1"/>
    <property type="match status" value="1"/>
</dbReference>
<evidence type="ECO:0000256" key="3">
    <source>
        <dbReference type="ARBA" id="ARBA00022917"/>
    </source>
</evidence>
<dbReference type="STRING" id="1619110.UW36_C0001G0052"/>
<dbReference type="PANTHER" id="PTHR43116:SF3">
    <property type="entry name" value="CLASS I PEPTIDE CHAIN RELEASE FACTOR"/>
    <property type="match status" value="1"/>
</dbReference>
<feature type="domain" description="Prokaryotic-type class I peptide chain release factors" evidence="6">
    <location>
        <begin position="226"/>
        <end position="242"/>
    </location>
</feature>
<comment type="similarity">
    <text evidence="1 4">Belongs to the prokaryotic/mitochondrial release factor family.</text>
</comment>
<dbReference type="Gene3D" id="1.20.58.410">
    <property type="entry name" value="Release factor"/>
    <property type="match status" value="1"/>
</dbReference>
<sequence>MTTPVFFGTVSPMEELKTRLTELRKKLNIEHKRDEISELKVKMQDDSVWQNWEEGQKLAKQLAELQKEVDDFDMLELIAQDQKPEEFEQALWEVEKKTYLSEPHDRSGAILTVHAGQGGTEAMDWAEMLYRMYTRFCDRKNWNHAILSFTPGDEAGYKSICIEVLGTYAYGFLKHESGVHRLVRQSPFNANDLRQTSFALVEVIPLVDDSIEIELKDDDIEFEAFRSGGHGGQNVNKVSTAVRIKHKPTGIIVENQTERYQGKNREKAMQVLKSKLYALELERKDAEKRKLKGDYKVPGWGNQIRNYILHPYKLVKDLRTDFESTNPEKVLDGELDEFIDAELKL</sequence>
<dbReference type="EMBL" id="LCIA01000001">
    <property type="protein sequence ID" value="KKT45754.1"/>
    <property type="molecule type" value="Genomic_DNA"/>
</dbReference>
<evidence type="ECO:0000313" key="7">
    <source>
        <dbReference type="EMBL" id="KKT45754.1"/>
    </source>
</evidence>
<gene>
    <name evidence="4" type="primary">prfB</name>
    <name evidence="7" type="ORF">UW36_C0001G0052</name>
</gene>
<dbReference type="Gene3D" id="3.30.70.1660">
    <property type="match status" value="1"/>
</dbReference>
<evidence type="ECO:0000256" key="5">
    <source>
        <dbReference type="NCBIfam" id="TIGR00020"/>
    </source>
</evidence>
<dbReference type="SMART" id="SM00937">
    <property type="entry name" value="PCRF"/>
    <property type="match status" value="1"/>
</dbReference>
<reference evidence="7 8" key="1">
    <citation type="journal article" date="2015" name="Nature">
        <title>rRNA introns, odd ribosomes, and small enigmatic genomes across a large radiation of phyla.</title>
        <authorList>
            <person name="Brown C.T."/>
            <person name="Hug L.A."/>
            <person name="Thomas B.C."/>
            <person name="Sharon I."/>
            <person name="Castelle C.J."/>
            <person name="Singh A."/>
            <person name="Wilkins M.J."/>
            <person name="Williams K.H."/>
            <person name="Banfield J.F."/>
        </authorList>
    </citation>
    <scope>NUCLEOTIDE SEQUENCE [LARGE SCALE GENOMIC DNA]</scope>
</reference>
<dbReference type="Pfam" id="PF03462">
    <property type="entry name" value="PCRF"/>
    <property type="match status" value="1"/>
</dbReference>
<comment type="caution">
    <text evidence="7">The sequence shown here is derived from an EMBL/GenBank/DDBJ whole genome shotgun (WGS) entry which is preliminary data.</text>
</comment>
<dbReference type="SUPFAM" id="SSF75620">
    <property type="entry name" value="Release factor"/>
    <property type="match status" value="1"/>
</dbReference>
<comment type="function">
    <text evidence="4">Peptide chain release factor 2 directs the termination of translation in response to the peptide chain termination codons UGA and UAA.</text>
</comment>
<evidence type="ECO:0000256" key="4">
    <source>
        <dbReference type="HAMAP-Rule" id="MF_00094"/>
    </source>
</evidence>
<dbReference type="InterPro" id="IPR045853">
    <property type="entry name" value="Pep_chain_release_fac_I_sf"/>
</dbReference>
<dbReference type="GO" id="GO:0016149">
    <property type="term" value="F:translation release factor activity, codon specific"/>
    <property type="evidence" value="ECO:0007669"/>
    <property type="project" value="UniProtKB-UniRule"/>
</dbReference>
<evidence type="ECO:0000259" key="6">
    <source>
        <dbReference type="PROSITE" id="PS00745"/>
    </source>
</evidence>
<dbReference type="InterPro" id="IPR004374">
    <property type="entry name" value="PrfB"/>
</dbReference>
<keyword evidence="3 4" id="KW-0648">Protein biosynthesis</keyword>
<evidence type="ECO:0000256" key="2">
    <source>
        <dbReference type="ARBA" id="ARBA00022481"/>
    </source>
</evidence>
<dbReference type="AlphaFoldDB" id="A0A0G1KD58"/>
<proteinExistence type="inferred from homology"/>
<dbReference type="Gene3D" id="3.30.160.20">
    <property type="match status" value="1"/>
</dbReference>
<dbReference type="HAMAP" id="MF_00094">
    <property type="entry name" value="Rel_fac_2"/>
    <property type="match status" value="1"/>
</dbReference>
<feature type="modified residue" description="N5-methylglutamine" evidence="4">
    <location>
        <position position="233"/>
    </location>
</feature>
<dbReference type="PANTHER" id="PTHR43116">
    <property type="entry name" value="PEPTIDE CHAIN RELEASE FACTOR 2"/>
    <property type="match status" value="1"/>
</dbReference>
<evidence type="ECO:0000313" key="8">
    <source>
        <dbReference type="Proteomes" id="UP000034128"/>
    </source>
</evidence>
<dbReference type="Proteomes" id="UP000034128">
    <property type="component" value="Unassembled WGS sequence"/>
</dbReference>
<comment type="PTM">
    <text evidence="4">Methylated by PrmC. Methylation increases the termination efficiency of RF2.</text>
</comment>
<evidence type="ECO:0000256" key="1">
    <source>
        <dbReference type="ARBA" id="ARBA00010835"/>
    </source>
</evidence>
<keyword evidence="2 4" id="KW-0488">Methylation</keyword>
<comment type="subcellular location">
    <subcellularLocation>
        <location evidence="4">Cytoplasm</location>
    </subcellularLocation>
</comment>
<dbReference type="PROSITE" id="PS00745">
    <property type="entry name" value="RF_PROK_I"/>
    <property type="match status" value="1"/>
</dbReference>
<protein>
    <recommendedName>
        <fullName evidence="4 5">Peptide chain release factor 2</fullName>
        <shortName evidence="4">RF-2</shortName>
    </recommendedName>
</protein>
<dbReference type="NCBIfam" id="TIGR00020">
    <property type="entry name" value="prfB"/>
    <property type="match status" value="1"/>
</dbReference>
<accession>A0A0G1KD58</accession>
<dbReference type="InterPro" id="IPR005139">
    <property type="entry name" value="PCRF"/>
</dbReference>
<name>A0A0G1KD58_UNCKA</name>
<organism evidence="7 8">
    <name type="scientific">candidate division WWE3 bacterium GW2011_GWA2_44_16</name>
    <dbReference type="NCBI Taxonomy" id="1619110"/>
    <lineage>
        <taxon>Bacteria</taxon>
        <taxon>Katanobacteria</taxon>
    </lineage>
</organism>
<keyword evidence="4" id="KW-0963">Cytoplasm</keyword>
<dbReference type="GO" id="GO:0005737">
    <property type="term" value="C:cytoplasm"/>
    <property type="evidence" value="ECO:0007669"/>
    <property type="project" value="UniProtKB-SubCell"/>
</dbReference>
<dbReference type="InterPro" id="IPR000352">
    <property type="entry name" value="Pep_chain_release_fac_I"/>
</dbReference>